<accession>A0ABP0VA39</accession>
<keyword evidence="3" id="KW-1185">Reference proteome</keyword>
<evidence type="ECO:0000256" key="1">
    <source>
        <dbReference type="SAM" id="Coils"/>
    </source>
</evidence>
<evidence type="ECO:0000313" key="3">
    <source>
        <dbReference type="Proteomes" id="UP001497444"/>
    </source>
</evidence>
<keyword evidence="1" id="KW-0175">Coiled coil</keyword>
<reference evidence="2" key="1">
    <citation type="submission" date="2024-02" db="EMBL/GenBank/DDBJ databases">
        <authorList>
            <consortium name="ELIXIR-Norway"/>
            <consortium name="Elixir Norway"/>
        </authorList>
    </citation>
    <scope>NUCLEOTIDE SEQUENCE</scope>
</reference>
<gene>
    <name evidence="2" type="ORF">CSSPJE1EN1_LOCUS26652</name>
</gene>
<dbReference type="Proteomes" id="UP001497444">
    <property type="component" value="Unassembled WGS sequence"/>
</dbReference>
<proteinExistence type="predicted"/>
<feature type="coiled-coil region" evidence="1">
    <location>
        <begin position="6"/>
        <end position="40"/>
    </location>
</feature>
<comment type="caution">
    <text evidence="2">The sequence shown here is derived from an EMBL/GenBank/DDBJ whole genome shotgun (WGS) entry which is preliminary data.</text>
</comment>
<dbReference type="EMBL" id="CAXAQS010000349">
    <property type="protein sequence ID" value="CAK9251274.1"/>
    <property type="molecule type" value="Genomic_DNA"/>
</dbReference>
<name>A0ABP0VA39_9BRYO</name>
<evidence type="ECO:0000313" key="2">
    <source>
        <dbReference type="EMBL" id="CAK9251274.1"/>
    </source>
</evidence>
<sequence>MKLDTLKEITAALHETKEAVDKINRELADKEAENRGWNIDLIRENVNNVFNRLMVFDPNFQPPEYNFGPYLGKPVILTIQYKGPTVIYLLDDDPRRTSKDPRLSYNAHFMKIDETDETRTLNIHCHQKNVFEILHDFRWKDVWIMVIDYNITSTTGHRNSSIYVHPASSATLYVNYFGKKLICNDGKIVKDVADLAGSSNITFSTGRRARDNSSADEDRTDRLDLSPGEDVNAAINDIEELVCVKSFNETMAHKVGFEIAEKAPERVLVAISYFGLELKIGEGDTRSSTEKLIYGRNSRLIPVPQQSVYVESGPEKYRDIYIRVAPANVEKFVADVKEVVKMFYFLQLTIEK</sequence>
<protein>
    <submittedName>
        <fullName evidence="2">Uncharacterized protein</fullName>
    </submittedName>
</protein>
<organism evidence="2 3">
    <name type="scientific">Sphagnum jensenii</name>
    <dbReference type="NCBI Taxonomy" id="128206"/>
    <lineage>
        <taxon>Eukaryota</taxon>
        <taxon>Viridiplantae</taxon>
        <taxon>Streptophyta</taxon>
        <taxon>Embryophyta</taxon>
        <taxon>Bryophyta</taxon>
        <taxon>Sphagnophytina</taxon>
        <taxon>Sphagnopsida</taxon>
        <taxon>Sphagnales</taxon>
        <taxon>Sphagnaceae</taxon>
        <taxon>Sphagnum</taxon>
    </lineage>
</organism>